<evidence type="ECO:0000256" key="3">
    <source>
        <dbReference type="SAM" id="MobiDB-lite"/>
    </source>
</evidence>
<dbReference type="EMBL" id="CAKOGP040000668">
    <property type="protein sequence ID" value="CAJ1937892.1"/>
    <property type="molecule type" value="Genomic_DNA"/>
</dbReference>
<proteinExistence type="predicted"/>
<dbReference type="PANTHER" id="PTHR24186">
    <property type="entry name" value="PROTEIN PHOSPHATASE 1 REGULATORY SUBUNIT"/>
    <property type="match status" value="1"/>
</dbReference>
<feature type="region of interest" description="Disordered" evidence="3">
    <location>
        <begin position="11"/>
        <end position="37"/>
    </location>
</feature>
<keyword evidence="2" id="KW-0040">ANK repeat</keyword>
<evidence type="ECO:0000256" key="1">
    <source>
        <dbReference type="ARBA" id="ARBA00022737"/>
    </source>
</evidence>
<dbReference type="Pfam" id="PF13857">
    <property type="entry name" value="Ank_5"/>
    <property type="match status" value="1"/>
</dbReference>
<protein>
    <submittedName>
        <fullName evidence="4">Uncharacterized protein</fullName>
    </submittedName>
</protein>
<feature type="region of interest" description="Disordered" evidence="3">
    <location>
        <begin position="355"/>
        <end position="382"/>
    </location>
</feature>
<feature type="compositionally biased region" description="Low complexity" evidence="3">
    <location>
        <begin position="19"/>
        <end position="37"/>
    </location>
</feature>
<dbReference type="SUPFAM" id="SSF48403">
    <property type="entry name" value="Ankyrin repeat"/>
    <property type="match status" value="1"/>
</dbReference>
<organism evidence="4 5">
    <name type="scientific">Cylindrotheca closterium</name>
    <dbReference type="NCBI Taxonomy" id="2856"/>
    <lineage>
        <taxon>Eukaryota</taxon>
        <taxon>Sar</taxon>
        <taxon>Stramenopiles</taxon>
        <taxon>Ochrophyta</taxon>
        <taxon>Bacillariophyta</taxon>
        <taxon>Bacillariophyceae</taxon>
        <taxon>Bacillariophycidae</taxon>
        <taxon>Bacillariales</taxon>
        <taxon>Bacillariaceae</taxon>
        <taxon>Cylindrotheca</taxon>
    </lineage>
</organism>
<keyword evidence="5" id="KW-1185">Reference proteome</keyword>
<dbReference type="PANTHER" id="PTHR24186:SF38">
    <property type="entry name" value="ANKYRIN REPEAT FAMILY PROTEIN"/>
    <property type="match status" value="1"/>
</dbReference>
<keyword evidence="1" id="KW-0677">Repeat</keyword>
<gene>
    <name evidence="4" type="ORF">CYCCA115_LOCUS5870</name>
</gene>
<comment type="caution">
    <text evidence="4">The sequence shown here is derived from an EMBL/GenBank/DDBJ whole genome shotgun (WGS) entry which is preliminary data.</text>
</comment>
<evidence type="ECO:0000256" key="2">
    <source>
        <dbReference type="ARBA" id="ARBA00023043"/>
    </source>
</evidence>
<name>A0AAD2FH41_9STRA</name>
<evidence type="ECO:0000313" key="5">
    <source>
        <dbReference type="Proteomes" id="UP001295423"/>
    </source>
</evidence>
<dbReference type="InterPro" id="IPR036770">
    <property type="entry name" value="Ankyrin_rpt-contain_sf"/>
</dbReference>
<evidence type="ECO:0000313" key="4">
    <source>
        <dbReference type="EMBL" id="CAJ1937892.1"/>
    </source>
</evidence>
<reference evidence="4" key="1">
    <citation type="submission" date="2023-08" db="EMBL/GenBank/DDBJ databases">
        <authorList>
            <person name="Audoor S."/>
            <person name="Bilcke G."/>
        </authorList>
    </citation>
    <scope>NUCLEOTIDE SEQUENCE</scope>
</reference>
<sequence length="405" mass="44154">MNALSNTCFLKSPTDRGVNQDNSNSNSNNQAGASSSSTALRTLGRSDMHAIFSMCRKNQWNSVLSCVQTNPQIPVTSMIMDNHISTTILHQAITSKGNTEHRAKVIRTILDMAPQAASIKNGYGSLPLHVIAQRNTKMDAPTKELLITELVLAYKGALLQPGGVGKRTPLHIIFTDYISPRVTELMIQYGPQACFMRDKKGYLPAHVACSRHCSPEKLRMLLAVHPESLVAKTNDGQSLLALAIGTATKSHPNYALIDAIRTKLDGIGVGMSVPNGMAVSPRRRMAPVAIASTIKSNRPKQRCFRKTLTRRRATTSTSFWSNSASLDVASLAAPSTSVATISNDCLEDFHLSNRESKTRKVTDESTDESTTASDDCKQPALEEDPVSLLLHFSRHTDGKTRVEQV</sequence>
<dbReference type="GO" id="GO:0005886">
    <property type="term" value="C:plasma membrane"/>
    <property type="evidence" value="ECO:0007669"/>
    <property type="project" value="TreeGrafter"/>
</dbReference>
<dbReference type="InterPro" id="IPR002110">
    <property type="entry name" value="Ankyrin_rpt"/>
</dbReference>
<dbReference type="Gene3D" id="1.25.40.20">
    <property type="entry name" value="Ankyrin repeat-containing domain"/>
    <property type="match status" value="1"/>
</dbReference>
<dbReference type="Proteomes" id="UP001295423">
    <property type="component" value="Unassembled WGS sequence"/>
</dbReference>
<accession>A0AAD2FH41</accession>
<dbReference type="AlphaFoldDB" id="A0AAD2FH41"/>